<feature type="domain" description="SET" evidence="4">
    <location>
        <begin position="2"/>
        <end position="267"/>
    </location>
</feature>
<dbReference type="InterPro" id="IPR001214">
    <property type="entry name" value="SET_dom"/>
</dbReference>
<dbReference type="STRING" id="436010.A0A166AVJ8"/>
<sequence>MVRLCILISVPLFNLYRKLKGAGNGLFASRACPPTTKLFTIPAQAMINVKTLAPHYPREFSQLSATQWVSLHMCLHRPPGDDPSPDPLFGAYISVLPRDFASHPVVWMVKQDLRQSGFDTELLDHLPPTTLAALKKVCSKFWEDWDAVCKSMSRNPEVVVTAGRTGLQFIPENASLCMDFRWAWLNVNTRCIYYQVHASRSSPDNLTMCPILDFANHTSTSRHMSPVPIDFRSLSTLPRGSPKKGQLVFVSPREAIEEGEEIFLCYGAHANRTLFVEYGFVNDIPIGAEHSDEYNGEVDVQDIVERLFTEAGPQGMWLKGVLEDNAYWGDWTLHASPRPAYPSFRLIAALRLYHLTLSVESTPESTRVGQFIEPWQDTLLGRKHTISDENEAAWRATLYDICQEVGERAKCALERLESGLEGGNASSWSLWMKKNICALWTEEQIVAAAVAASVAGGEQY</sequence>
<dbReference type="PROSITE" id="PS50280">
    <property type="entry name" value="SET"/>
    <property type="match status" value="1"/>
</dbReference>
<dbReference type="CDD" id="cd19177">
    <property type="entry name" value="SET_SETD4"/>
    <property type="match status" value="1"/>
</dbReference>
<evidence type="ECO:0000256" key="2">
    <source>
        <dbReference type="ARBA" id="ARBA00022679"/>
    </source>
</evidence>
<organism evidence="5 6">
    <name type="scientific">Athelia psychrophila</name>
    <dbReference type="NCBI Taxonomy" id="1759441"/>
    <lineage>
        <taxon>Eukaryota</taxon>
        <taxon>Fungi</taxon>
        <taxon>Dikarya</taxon>
        <taxon>Basidiomycota</taxon>
        <taxon>Agaricomycotina</taxon>
        <taxon>Agaricomycetes</taxon>
        <taxon>Agaricomycetidae</taxon>
        <taxon>Atheliales</taxon>
        <taxon>Atheliaceae</taxon>
        <taxon>Athelia</taxon>
    </lineage>
</organism>
<evidence type="ECO:0000259" key="4">
    <source>
        <dbReference type="PROSITE" id="PS50280"/>
    </source>
</evidence>
<dbReference type="PANTHER" id="PTHR13271">
    <property type="entry name" value="UNCHARACTERIZED PUTATIVE METHYLTRANSFERASE"/>
    <property type="match status" value="1"/>
</dbReference>
<dbReference type="Gene3D" id="3.90.1410.10">
    <property type="entry name" value="set domain protein methyltransferase, domain 1"/>
    <property type="match status" value="1"/>
</dbReference>
<evidence type="ECO:0000256" key="1">
    <source>
        <dbReference type="ARBA" id="ARBA00022603"/>
    </source>
</evidence>
<dbReference type="GO" id="GO:0016279">
    <property type="term" value="F:protein-lysine N-methyltransferase activity"/>
    <property type="evidence" value="ECO:0007669"/>
    <property type="project" value="InterPro"/>
</dbReference>
<dbReference type="AlphaFoldDB" id="A0A166AVJ8"/>
<accession>A0A166AVJ8</accession>
<dbReference type="OrthoDB" id="341421at2759"/>
<keyword evidence="6" id="KW-1185">Reference proteome</keyword>
<keyword evidence="2" id="KW-0808">Transferase</keyword>
<evidence type="ECO:0000313" key="6">
    <source>
        <dbReference type="Proteomes" id="UP000076532"/>
    </source>
</evidence>
<dbReference type="InterPro" id="IPR044429">
    <property type="entry name" value="SETD4_SET"/>
</dbReference>
<dbReference type="GO" id="GO:0032259">
    <property type="term" value="P:methylation"/>
    <property type="evidence" value="ECO:0007669"/>
    <property type="project" value="UniProtKB-KW"/>
</dbReference>
<dbReference type="InterPro" id="IPR046341">
    <property type="entry name" value="SET_dom_sf"/>
</dbReference>
<dbReference type="InterPro" id="IPR050600">
    <property type="entry name" value="SETD3_SETD6_MTase"/>
</dbReference>
<proteinExistence type="predicted"/>
<dbReference type="SUPFAM" id="SSF82199">
    <property type="entry name" value="SET domain"/>
    <property type="match status" value="1"/>
</dbReference>
<keyword evidence="3" id="KW-0949">S-adenosyl-L-methionine</keyword>
<protein>
    <submittedName>
        <fullName evidence="5">SET domain-containing protein</fullName>
    </submittedName>
</protein>
<reference evidence="5 6" key="1">
    <citation type="journal article" date="2016" name="Mol. Biol. Evol.">
        <title>Comparative Genomics of Early-Diverging Mushroom-Forming Fungi Provides Insights into the Origins of Lignocellulose Decay Capabilities.</title>
        <authorList>
            <person name="Nagy L.G."/>
            <person name="Riley R."/>
            <person name="Tritt A."/>
            <person name="Adam C."/>
            <person name="Daum C."/>
            <person name="Floudas D."/>
            <person name="Sun H."/>
            <person name="Yadav J.S."/>
            <person name="Pangilinan J."/>
            <person name="Larsson K.H."/>
            <person name="Matsuura K."/>
            <person name="Barry K."/>
            <person name="Labutti K."/>
            <person name="Kuo R."/>
            <person name="Ohm R.A."/>
            <person name="Bhattacharya S.S."/>
            <person name="Shirouzu T."/>
            <person name="Yoshinaga Y."/>
            <person name="Martin F.M."/>
            <person name="Grigoriev I.V."/>
            <person name="Hibbett D.S."/>
        </authorList>
    </citation>
    <scope>NUCLEOTIDE SEQUENCE [LARGE SCALE GENOMIC DNA]</scope>
    <source>
        <strain evidence="5 6">CBS 109695</strain>
    </source>
</reference>
<dbReference type="PANTHER" id="PTHR13271:SF47">
    <property type="entry name" value="ACTIN-HISTIDINE N-METHYLTRANSFERASE"/>
    <property type="match status" value="1"/>
</dbReference>
<evidence type="ECO:0000313" key="5">
    <source>
        <dbReference type="EMBL" id="KZP12004.1"/>
    </source>
</evidence>
<dbReference type="Proteomes" id="UP000076532">
    <property type="component" value="Unassembled WGS sequence"/>
</dbReference>
<name>A0A166AVJ8_9AGAM</name>
<evidence type="ECO:0000256" key="3">
    <source>
        <dbReference type="ARBA" id="ARBA00022691"/>
    </source>
</evidence>
<gene>
    <name evidence="5" type="ORF">FIBSPDRAFT_836956</name>
</gene>
<keyword evidence="1" id="KW-0489">Methyltransferase</keyword>
<dbReference type="EMBL" id="KV417654">
    <property type="protein sequence ID" value="KZP12004.1"/>
    <property type="molecule type" value="Genomic_DNA"/>
</dbReference>